<organism evidence="1 2">
    <name type="scientific">Vibrio campbellii</name>
    <dbReference type="NCBI Taxonomy" id="680"/>
    <lineage>
        <taxon>Bacteria</taxon>
        <taxon>Pseudomonadati</taxon>
        <taxon>Pseudomonadota</taxon>
        <taxon>Gammaproteobacteria</taxon>
        <taxon>Vibrionales</taxon>
        <taxon>Vibrionaceae</taxon>
        <taxon>Vibrio</taxon>
    </lineage>
</organism>
<protein>
    <submittedName>
        <fullName evidence="1">Uncharacterized protein</fullName>
    </submittedName>
</protein>
<dbReference type="Proteomes" id="UP001059912">
    <property type="component" value="Plasmid unnamed1"/>
</dbReference>
<evidence type="ECO:0000313" key="2">
    <source>
        <dbReference type="Proteomes" id="UP001059912"/>
    </source>
</evidence>
<geneLocation type="plasmid" evidence="1 2">
    <name>unnamed1</name>
</geneLocation>
<evidence type="ECO:0000313" key="1">
    <source>
        <dbReference type="EMBL" id="UTZ34749.1"/>
    </source>
</evidence>
<keyword evidence="1" id="KW-0614">Plasmid</keyword>
<accession>A0ABY5IKY3</accession>
<name>A0ABY5IKY3_9VIBR</name>
<gene>
    <name evidence="1" type="ORF">HB762_26170</name>
</gene>
<reference evidence="1" key="1">
    <citation type="submission" date="2020-03" db="EMBL/GenBank/DDBJ databases">
        <title>Five strains of Vibrio campbellii isolated from Mariana Trench.</title>
        <authorList>
            <person name="Liang J."/>
            <person name="Zhang X.-H."/>
        </authorList>
    </citation>
    <scope>NUCLEOTIDE SEQUENCE</scope>
    <source>
        <strain evidence="1">LJC013</strain>
        <plasmid evidence="1">unnamed1</plasmid>
    </source>
</reference>
<dbReference type="EMBL" id="CP050472">
    <property type="protein sequence ID" value="UTZ34749.1"/>
    <property type="molecule type" value="Genomic_DNA"/>
</dbReference>
<proteinExistence type="predicted"/>
<sequence>MTKAKSPYSNLRIAMTVDPELQELLVRGGALIKSGGEEINLLSLLALKTP</sequence>
<keyword evidence="2" id="KW-1185">Reference proteome</keyword>
<dbReference type="RefSeq" id="WP_255905048.1">
    <property type="nucleotide sequence ID" value="NZ_CP050472.1"/>
</dbReference>